<evidence type="ECO:0000313" key="4">
    <source>
        <dbReference type="Proteomes" id="UP001605036"/>
    </source>
</evidence>
<accession>A0ABD1YTT7</accession>
<feature type="domain" description="CS" evidence="2">
    <location>
        <begin position="1"/>
        <end position="89"/>
    </location>
</feature>
<evidence type="ECO:0000256" key="1">
    <source>
        <dbReference type="ARBA" id="ARBA00025733"/>
    </source>
</evidence>
<protein>
    <recommendedName>
        <fullName evidence="2">CS domain-containing protein</fullName>
    </recommendedName>
</protein>
<proteinExistence type="inferred from homology"/>
<dbReference type="InterPro" id="IPR045250">
    <property type="entry name" value="p23-like"/>
</dbReference>
<evidence type="ECO:0000259" key="2">
    <source>
        <dbReference type="PROSITE" id="PS51203"/>
    </source>
</evidence>
<dbReference type="GO" id="GO:0101031">
    <property type="term" value="C:protein folding chaperone complex"/>
    <property type="evidence" value="ECO:0007669"/>
    <property type="project" value="UniProtKB-ARBA"/>
</dbReference>
<dbReference type="PANTHER" id="PTHR22932:SF1">
    <property type="entry name" value="CO-CHAPERONE PROTEIN DAF-41"/>
    <property type="match status" value="1"/>
</dbReference>
<reference evidence="3 4" key="1">
    <citation type="submission" date="2024-09" db="EMBL/GenBank/DDBJ databases">
        <title>Chromosome-scale assembly of Riccia fluitans.</title>
        <authorList>
            <person name="Paukszto L."/>
            <person name="Sawicki J."/>
            <person name="Karawczyk K."/>
            <person name="Piernik-Szablinska J."/>
            <person name="Szczecinska M."/>
            <person name="Mazdziarz M."/>
        </authorList>
    </citation>
    <scope>NUCLEOTIDE SEQUENCE [LARGE SCALE GENOMIC DNA]</scope>
    <source>
        <strain evidence="3">Rf_01</strain>
        <tissue evidence="3">Aerial parts of the thallus</tissue>
    </source>
</reference>
<dbReference type="PANTHER" id="PTHR22932">
    <property type="entry name" value="TELOMERASE-BINDING PROTEIN P23 HSP90 CO-CHAPERONE"/>
    <property type="match status" value="1"/>
</dbReference>
<dbReference type="InterPro" id="IPR008978">
    <property type="entry name" value="HSP20-like_chaperone"/>
</dbReference>
<dbReference type="Gene3D" id="2.60.40.790">
    <property type="match status" value="1"/>
</dbReference>
<keyword evidence="4" id="KW-1185">Reference proteome</keyword>
<dbReference type="PROSITE" id="PS51203">
    <property type="entry name" value="CS"/>
    <property type="match status" value="1"/>
</dbReference>
<dbReference type="Pfam" id="PF04969">
    <property type="entry name" value="CS"/>
    <property type="match status" value="1"/>
</dbReference>
<gene>
    <name evidence="3" type="ORF">R1flu_005665</name>
</gene>
<dbReference type="Proteomes" id="UP001605036">
    <property type="component" value="Unassembled WGS sequence"/>
</dbReference>
<sequence>MRHPEVVWAQSRDKVFLTVELPDAKNPKVKLEPQGRFVFSALAAGGSEHELDLELFGGVDVGASKISVGLRHIIVVLQKEDHKWWNRLLKPDGRTPPYIRVDWQKWAEDEEKDAPSYYSFDIEDMKDFANFGSDEESDGEGMLYLPALAKKA</sequence>
<dbReference type="GO" id="GO:0051087">
    <property type="term" value="F:protein-folding chaperone binding"/>
    <property type="evidence" value="ECO:0007669"/>
    <property type="project" value="UniProtKB-ARBA"/>
</dbReference>
<dbReference type="CDD" id="cd06465">
    <property type="entry name" value="p23_hB-ind1_like"/>
    <property type="match status" value="1"/>
</dbReference>
<dbReference type="AlphaFoldDB" id="A0ABD1YTT7"/>
<comment type="similarity">
    <text evidence="1">Belongs to the p23/wos2 family.</text>
</comment>
<organism evidence="3 4">
    <name type="scientific">Riccia fluitans</name>
    <dbReference type="NCBI Taxonomy" id="41844"/>
    <lineage>
        <taxon>Eukaryota</taxon>
        <taxon>Viridiplantae</taxon>
        <taxon>Streptophyta</taxon>
        <taxon>Embryophyta</taxon>
        <taxon>Marchantiophyta</taxon>
        <taxon>Marchantiopsida</taxon>
        <taxon>Marchantiidae</taxon>
        <taxon>Marchantiales</taxon>
        <taxon>Ricciaceae</taxon>
        <taxon>Riccia</taxon>
    </lineage>
</organism>
<name>A0ABD1YTT7_9MARC</name>
<dbReference type="Gene3D" id="6.10.140.350">
    <property type="match status" value="1"/>
</dbReference>
<comment type="caution">
    <text evidence="3">The sequence shown here is derived from an EMBL/GenBank/DDBJ whole genome shotgun (WGS) entry which is preliminary data.</text>
</comment>
<evidence type="ECO:0000313" key="3">
    <source>
        <dbReference type="EMBL" id="KAL2634186.1"/>
    </source>
</evidence>
<dbReference type="SUPFAM" id="SSF49764">
    <property type="entry name" value="HSP20-like chaperones"/>
    <property type="match status" value="1"/>
</dbReference>
<dbReference type="EMBL" id="JBHFFA010000003">
    <property type="protein sequence ID" value="KAL2634186.1"/>
    <property type="molecule type" value="Genomic_DNA"/>
</dbReference>
<dbReference type="FunFam" id="2.60.40.790:FF:000013">
    <property type="entry name" value="Very-long-chain (3R)-3-hydroxyacyl-CoA dehydratase"/>
    <property type="match status" value="1"/>
</dbReference>
<dbReference type="InterPro" id="IPR007052">
    <property type="entry name" value="CS_dom"/>
</dbReference>
<dbReference type="GO" id="GO:0051879">
    <property type="term" value="F:Hsp90 protein binding"/>
    <property type="evidence" value="ECO:0007669"/>
    <property type="project" value="UniProtKB-ARBA"/>
</dbReference>